<evidence type="ECO:0000259" key="2">
    <source>
        <dbReference type="PROSITE" id="PS50966"/>
    </source>
</evidence>
<reference evidence="3 4" key="1">
    <citation type="journal article" date="2017" name="Int. J. Syst. Evol. Microbiol.">
        <title>Bacillus mangrovi sp. nov., isolated from a sediment sample from a mangrove forest.</title>
        <authorList>
            <person name="Gupta V."/>
            <person name="Singh P.K."/>
            <person name="Korpole S."/>
            <person name="Tanuku N.R.S."/>
            <person name="Pinnaka A.K."/>
        </authorList>
    </citation>
    <scope>NUCLEOTIDE SEQUENCE [LARGE SCALE GENOMIC DNA]</scope>
    <source>
        <strain evidence="3 4">KCTC 33872</strain>
    </source>
</reference>
<dbReference type="InterPro" id="IPR007527">
    <property type="entry name" value="Znf_SWIM"/>
</dbReference>
<sequence length="531" mass="62877">MLMRDLEKERVLLTAERLRTILDPGSEDDRAVVKKGLLLYRQGSVYNVNVSAERIRAKVQDVSPVSIILDLDFVQASECSCPARGFCRHLMAAFLYVYASVERVGTFVDAWKDDRDAQLLKQMQRASALLRQEPTFKEDSLESWHSYFEKEYQSLQVKTMQGLYHQYFFKLKQKAPKKLELKRLFVIHLAVVTIMRMVESYSRTKAKDPSLQNMAKVYVTHMSNAVEQELDEMSRYAAPFALDPLLEQSGAYFRRLLEARDALFPPAFELYKILWEELLNRPKWLEAEYKALVEKEKEGATDTRYLYAYLHILFLLKRDDELLQILEDAGGLFFTASLNWARTLAAAKNMRRLEKWIPYLEKHRKDFIDGDYSSSEKRIGTDHLLYIMRSYSDEKDSDRTFEEACRDMLPFSYKAFENQLGMDERFYEWAELNLLLGFPIYELDEDFLHEAEAREPESVLGLYKQTIFMEMENRNRESYRRAVRLMKKVKKLYKKLKNEEDWEDYLDVMQERYKRLRAFKEELVKGKLIDG</sequence>
<keyword evidence="1" id="KW-0862">Zinc</keyword>
<dbReference type="RefSeq" id="WP_155113014.1">
    <property type="nucleotide sequence ID" value="NZ_WMIB01000015.1"/>
</dbReference>
<evidence type="ECO:0000256" key="1">
    <source>
        <dbReference type="PROSITE-ProRule" id="PRU00325"/>
    </source>
</evidence>
<feature type="domain" description="SWIM-type" evidence="2">
    <location>
        <begin position="65"/>
        <end position="98"/>
    </location>
</feature>
<keyword evidence="1" id="KW-0479">Metal-binding</keyword>
<accession>A0A7X2S6D7</accession>
<evidence type="ECO:0000313" key="4">
    <source>
        <dbReference type="Proteomes" id="UP000434639"/>
    </source>
</evidence>
<proteinExistence type="predicted"/>
<keyword evidence="4" id="KW-1185">Reference proteome</keyword>
<organism evidence="3 4">
    <name type="scientific">Metabacillus mangrovi</name>
    <dbReference type="NCBI Taxonomy" id="1491830"/>
    <lineage>
        <taxon>Bacteria</taxon>
        <taxon>Bacillati</taxon>
        <taxon>Bacillota</taxon>
        <taxon>Bacilli</taxon>
        <taxon>Bacillales</taxon>
        <taxon>Bacillaceae</taxon>
        <taxon>Metabacillus</taxon>
    </lineage>
</organism>
<name>A0A7X2S6D7_9BACI</name>
<dbReference type="EMBL" id="WMIB01000015">
    <property type="protein sequence ID" value="MTH54499.1"/>
    <property type="molecule type" value="Genomic_DNA"/>
</dbReference>
<dbReference type="AlphaFoldDB" id="A0A7X2S6D7"/>
<comment type="caution">
    <text evidence="3">The sequence shown here is derived from an EMBL/GenBank/DDBJ whole genome shotgun (WGS) entry which is preliminary data.</text>
</comment>
<gene>
    <name evidence="3" type="ORF">GKZ89_13930</name>
</gene>
<evidence type="ECO:0000313" key="3">
    <source>
        <dbReference type="EMBL" id="MTH54499.1"/>
    </source>
</evidence>
<dbReference type="OrthoDB" id="7593573at2"/>
<dbReference type="Proteomes" id="UP000434639">
    <property type="component" value="Unassembled WGS sequence"/>
</dbReference>
<dbReference type="GO" id="GO:0008270">
    <property type="term" value="F:zinc ion binding"/>
    <property type="evidence" value="ECO:0007669"/>
    <property type="project" value="UniProtKB-KW"/>
</dbReference>
<keyword evidence="1" id="KW-0863">Zinc-finger</keyword>
<protein>
    <recommendedName>
        <fullName evidence="2">SWIM-type domain-containing protein</fullName>
    </recommendedName>
</protein>
<dbReference type="PROSITE" id="PS50966">
    <property type="entry name" value="ZF_SWIM"/>
    <property type="match status" value="1"/>
</dbReference>